<accession>A0A4C1SGL8</accession>
<keyword evidence="3" id="KW-1185">Reference proteome</keyword>
<reference evidence="2 3" key="1">
    <citation type="journal article" date="2019" name="Commun. Biol.">
        <title>The bagworm genome reveals a unique fibroin gene that provides high tensile strength.</title>
        <authorList>
            <person name="Kono N."/>
            <person name="Nakamura H."/>
            <person name="Ohtoshi R."/>
            <person name="Tomita M."/>
            <person name="Numata K."/>
            <person name="Arakawa K."/>
        </authorList>
    </citation>
    <scope>NUCLEOTIDE SEQUENCE [LARGE SCALE GENOMIC DNA]</scope>
</reference>
<organism evidence="2 3">
    <name type="scientific">Eumeta variegata</name>
    <name type="common">Bagworm moth</name>
    <name type="synonym">Eumeta japonica</name>
    <dbReference type="NCBI Taxonomy" id="151549"/>
    <lineage>
        <taxon>Eukaryota</taxon>
        <taxon>Metazoa</taxon>
        <taxon>Ecdysozoa</taxon>
        <taxon>Arthropoda</taxon>
        <taxon>Hexapoda</taxon>
        <taxon>Insecta</taxon>
        <taxon>Pterygota</taxon>
        <taxon>Neoptera</taxon>
        <taxon>Endopterygota</taxon>
        <taxon>Lepidoptera</taxon>
        <taxon>Glossata</taxon>
        <taxon>Ditrysia</taxon>
        <taxon>Tineoidea</taxon>
        <taxon>Psychidae</taxon>
        <taxon>Oiketicinae</taxon>
        <taxon>Eumeta</taxon>
    </lineage>
</organism>
<feature type="region of interest" description="Disordered" evidence="1">
    <location>
        <begin position="1"/>
        <end position="72"/>
    </location>
</feature>
<protein>
    <submittedName>
        <fullName evidence="2">Uncharacterized protein</fullName>
    </submittedName>
</protein>
<comment type="caution">
    <text evidence="2">The sequence shown here is derived from an EMBL/GenBank/DDBJ whole genome shotgun (WGS) entry which is preliminary data.</text>
</comment>
<evidence type="ECO:0000313" key="3">
    <source>
        <dbReference type="Proteomes" id="UP000299102"/>
    </source>
</evidence>
<gene>
    <name evidence="2" type="ORF">EVAR_99341_1</name>
</gene>
<dbReference type="AlphaFoldDB" id="A0A4C1SGL8"/>
<dbReference type="Proteomes" id="UP000299102">
    <property type="component" value="Unassembled WGS sequence"/>
</dbReference>
<dbReference type="EMBL" id="BGZK01003427">
    <property type="protein sequence ID" value="GBP01154.1"/>
    <property type="molecule type" value="Genomic_DNA"/>
</dbReference>
<proteinExistence type="predicted"/>
<sequence length="98" mass="10674">MKTKVAQKLNLKHQGGQVRISRPPTGAKDRRKSSALLTCEGNVSRETKPGSELGAQLQHTGRQKRRALAEGTNERPRIGVVVTVRRRIVVPSAFGGHA</sequence>
<name>A0A4C1SGL8_EUMVA</name>
<evidence type="ECO:0000256" key="1">
    <source>
        <dbReference type="SAM" id="MobiDB-lite"/>
    </source>
</evidence>
<evidence type="ECO:0000313" key="2">
    <source>
        <dbReference type="EMBL" id="GBP01154.1"/>
    </source>
</evidence>